<evidence type="ECO:0000313" key="2">
    <source>
        <dbReference type="Proteomes" id="UP001062846"/>
    </source>
</evidence>
<reference evidence="1" key="1">
    <citation type="submission" date="2022-02" db="EMBL/GenBank/DDBJ databases">
        <title>Plant Genome Project.</title>
        <authorList>
            <person name="Zhang R.-G."/>
        </authorList>
    </citation>
    <scope>NUCLEOTIDE SEQUENCE</scope>
    <source>
        <strain evidence="1">AT1</strain>
    </source>
</reference>
<comment type="caution">
    <text evidence="1">The sequence shown here is derived from an EMBL/GenBank/DDBJ whole genome shotgun (WGS) entry which is preliminary data.</text>
</comment>
<dbReference type="EMBL" id="CM046397">
    <property type="protein sequence ID" value="KAI8534945.1"/>
    <property type="molecule type" value="Genomic_DNA"/>
</dbReference>
<name>A0ACC0M270_RHOML</name>
<dbReference type="Proteomes" id="UP001062846">
    <property type="component" value="Chromosome 10"/>
</dbReference>
<protein>
    <submittedName>
        <fullName evidence="1">Uncharacterized protein</fullName>
    </submittedName>
</protein>
<accession>A0ACC0M270</accession>
<keyword evidence="2" id="KW-1185">Reference proteome</keyword>
<gene>
    <name evidence="1" type="ORF">RHMOL_Rhmol10G0136200</name>
</gene>
<proteinExistence type="predicted"/>
<sequence>MDFGRKKNDTVHFSIMMHYDGKLMVGVNTRRYVEGKVAFFDWMDVDYMGMIELKDMVKELNLFGSMSYYYKHLSTVVVIEEEDGHGDRDVNQGDGDGDVNQGEGDGNEDYTHSGDDTIDLEDFVDNEADESEDDRLFDIHVDRNVERGGLFMGKGKELMSTQANDNEDSNVEGQSDELGSLYGSSDEEAIEEHDQFHPNTDMANLIKVQGWDDFFNKQVVQRCNYRACHKDCKTHNAC</sequence>
<organism evidence="1 2">
    <name type="scientific">Rhododendron molle</name>
    <name type="common">Chinese azalea</name>
    <name type="synonym">Azalea mollis</name>
    <dbReference type="NCBI Taxonomy" id="49168"/>
    <lineage>
        <taxon>Eukaryota</taxon>
        <taxon>Viridiplantae</taxon>
        <taxon>Streptophyta</taxon>
        <taxon>Embryophyta</taxon>
        <taxon>Tracheophyta</taxon>
        <taxon>Spermatophyta</taxon>
        <taxon>Magnoliopsida</taxon>
        <taxon>eudicotyledons</taxon>
        <taxon>Gunneridae</taxon>
        <taxon>Pentapetalae</taxon>
        <taxon>asterids</taxon>
        <taxon>Ericales</taxon>
        <taxon>Ericaceae</taxon>
        <taxon>Ericoideae</taxon>
        <taxon>Rhodoreae</taxon>
        <taxon>Rhododendron</taxon>
    </lineage>
</organism>
<evidence type="ECO:0000313" key="1">
    <source>
        <dbReference type="EMBL" id="KAI8534945.1"/>
    </source>
</evidence>